<accession>A0A2P2PXT3</accession>
<feature type="region of interest" description="Disordered" evidence="1">
    <location>
        <begin position="1"/>
        <end position="38"/>
    </location>
</feature>
<evidence type="ECO:0000256" key="1">
    <source>
        <dbReference type="SAM" id="MobiDB-lite"/>
    </source>
</evidence>
<sequence>MNRVGPAGEDDHLGTVAGDGFQRGSAGDAEREDVDRADSASYEVCVLGTVV</sequence>
<organism evidence="2">
    <name type="scientific">Rhizophora mucronata</name>
    <name type="common">Asiatic mangrove</name>
    <dbReference type="NCBI Taxonomy" id="61149"/>
    <lineage>
        <taxon>Eukaryota</taxon>
        <taxon>Viridiplantae</taxon>
        <taxon>Streptophyta</taxon>
        <taxon>Embryophyta</taxon>
        <taxon>Tracheophyta</taxon>
        <taxon>Spermatophyta</taxon>
        <taxon>Magnoliopsida</taxon>
        <taxon>eudicotyledons</taxon>
        <taxon>Gunneridae</taxon>
        <taxon>Pentapetalae</taxon>
        <taxon>rosids</taxon>
        <taxon>fabids</taxon>
        <taxon>Malpighiales</taxon>
        <taxon>Rhizophoraceae</taxon>
        <taxon>Rhizophora</taxon>
    </lineage>
</organism>
<name>A0A2P2PXT3_RHIMU</name>
<dbReference type="AlphaFoldDB" id="A0A2P2PXT3"/>
<evidence type="ECO:0000313" key="2">
    <source>
        <dbReference type="EMBL" id="MBX59542.1"/>
    </source>
</evidence>
<reference evidence="2" key="1">
    <citation type="submission" date="2018-02" db="EMBL/GenBank/DDBJ databases">
        <title>Rhizophora mucronata_Transcriptome.</title>
        <authorList>
            <person name="Meera S.P."/>
            <person name="Sreeshan A."/>
            <person name="Augustine A."/>
        </authorList>
    </citation>
    <scope>NUCLEOTIDE SEQUENCE</scope>
    <source>
        <tissue evidence="2">Leaf</tissue>
    </source>
</reference>
<dbReference type="EMBL" id="GGEC01079058">
    <property type="protein sequence ID" value="MBX59542.1"/>
    <property type="molecule type" value="Transcribed_RNA"/>
</dbReference>
<proteinExistence type="predicted"/>
<protein>
    <submittedName>
        <fullName evidence="2">GMP synthase</fullName>
    </submittedName>
</protein>